<gene>
    <name evidence="2" type="ORF">OFUS_LOCUS15145</name>
</gene>
<evidence type="ECO:0000259" key="1">
    <source>
        <dbReference type="Pfam" id="PF07452"/>
    </source>
</evidence>
<dbReference type="Gene3D" id="2.60.40.420">
    <property type="entry name" value="Cupredoxins - blue copper proteins"/>
    <property type="match status" value="1"/>
</dbReference>
<comment type="caution">
    <text evidence="2">The sequence shown here is derived from an EMBL/GenBank/DDBJ whole genome shotgun (WGS) entry which is preliminary data.</text>
</comment>
<dbReference type="AlphaFoldDB" id="A0A8J1TRM1"/>
<feature type="domain" description="CHRD" evidence="1">
    <location>
        <begin position="373"/>
        <end position="473"/>
    </location>
</feature>
<evidence type="ECO:0000313" key="2">
    <source>
        <dbReference type="EMBL" id="CAH1789858.1"/>
    </source>
</evidence>
<keyword evidence="3" id="KW-1185">Reference proteome</keyword>
<dbReference type="OrthoDB" id="10259572at2759"/>
<dbReference type="Pfam" id="PF07452">
    <property type="entry name" value="CHRD"/>
    <property type="match status" value="1"/>
</dbReference>
<dbReference type="Proteomes" id="UP000749559">
    <property type="component" value="Unassembled WGS sequence"/>
</dbReference>
<dbReference type="InterPro" id="IPR010895">
    <property type="entry name" value="CHRD"/>
</dbReference>
<accession>A0A8J1TRM1</accession>
<dbReference type="SUPFAM" id="SSF49503">
    <property type="entry name" value="Cupredoxins"/>
    <property type="match status" value="1"/>
</dbReference>
<protein>
    <recommendedName>
        <fullName evidence="1">CHRD domain-containing protein</fullName>
    </recommendedName>
</protein>
<reference evidence="2" key="1">
    <citation type="submission" date="2022-03" db="EMBL/GenBank/DDBJ databases">
        <authorList>
            <person name="Martin C."/>
        </authorList>
    </citation>
    <scope>NUCLEOTIDE SEQUENCE</scope>
</reference>
<name>A0A8J1TRM1_OWEFU</name>
<proteinExistence type="predicted"/>
<evidence type="ECO:0000313" key="3">
    <source>
        <dbReference type="Proteomes" id="UP000749559"/>
    </source>
</evidence>
<organism evidence="2 3">
    <name type="scientific">Owenia fusiformis</name>
    <name type="common">Polychaete worm</name>
    <dbReference type="NCBI Taxonomy" id="6347"/>
    <lineage>
        <taxon>Eukaryota</taxon>
        <taxon>Metazoa</taxon>
        <taxon>Spiralia</taxon>
        <taxon>Lophotrochozoa</taxon>
        <taxon>Annelida</taxon>
        <taxon>Polychaeta</taxon>
        <taxon>Sedentaria</taxon>
        <taxon>Canalipalpata</taxon>
        <taxon>Sabellida</taxon>
        <taxon>Oweniida</taxon>
        <taxon>Oweniidae</taxon>
        <taxon>Owenia</taxon>
    </lineage>
</organism>
<sequence length="784" mass="85727">MSRGSLRLPFILVGLSLFALAHAHIRWVCPRPEDPNTGLKSGPCSPDHASKFDREYMDITPGPMTVRFEESIVHAGAPTIIWLHNLDKNESCLLLDHIPHNDAGEMDLQSCPIFDYPIGRCPSQNYVTVKIPDIECERCYIQAISVMLDKYPEGEVCKQIDSGNNNCSTYYTCANVKIRPTSRGVGKSTDTCTNYNNNLLGTWPYMYPNGIYFDLGMDFSKQGWLQGSTFIGANAPYWRGVDATGPCAPETRTFGGTLKNGMDSKGTVSFSVTEDRMRLSGSMGGLGGTVSKIAMSSSAQDGAPEFTVPLAIVKTNKMEAILNMSSQVKYIEESADKFLNKLTISQSNGETTMDIEEVMSASIHDVISWEYYGQAVFKLLRDNSLHISVTVSNVASFTGASLNGPARPGLEGPVLLDLTSSMKSIGDGVMHGEYTLNLHRHPLVADVMMHLWNELIYIKVSTTDANKDIRGQVSRPGTWHCPSPTVENPNVKEVPNTCYWFTVTSDGGRINIESEVVDTNGYASMYVDPVVPGRVHYRILLQNVAPNETVTTVGIYHYQVEEVKVNAMFNRNDPVAKDHVLYAKGYVNATAEIAGWLRDGDLKLSIMTSRSTTELSGDIPKMERNKCTRPTQVNVNWQSGNSDLPVTALQGDEMVFTYSGTDTVELLSSVDSYNNCNFAGATVIAEQGQSPITYKMSATGTFYLSSKTGCASGLKTDVTVYDPIPSGDLLSEGECARSVYSYLNDMNPVTTKIPPPIGTTTNGAIHVASTISAVIMSVIVAYHM</sequence>
<dbReference type="EMBL" id="CAIIXF020000007">
    <property type="protein sequence ID" value="CAH1789858.1"/>
    <property type="molecule type" value="Genomic_DNA"/>
</dbReference>
<dbReference type="InterPro" id="IPR008972">
    <property type="entry name" value="Cupredoxin"/>
</dbReference>